<proteinExistence type="predicted"/>
<protein>
    <submittedName>
        <fullName evidence="1">Uncharacterized protein</fullName>
    </submittedName>
</protein>
<dbReference type="AlphaFoldDB" id="A0A382GM71"/>
<evidence type="ECO:0000313" key="1">
    <source>
        <dbReference type="EMBL" id="SVB76228.1"/>
    </source>
</evidence>
<gene>
    <name evidence="1" type="ORF">METZ01_LOCUS229082</name>
</gene>
<sequence>MKLEEERKMADEVIEFIEGPVYYGNLEELDHNKLVYLYQKLSIEYEELKKCLRR</sequence>
<dbReference type="EMBL" id="UINC01056332">
    <property type="protein sequence ID" value="SVB76228.1"/>
    <property type="molecule type" value="Genomic_DNA"/>
</dbReference>
<organism evidence="1">
    <name type="scientific">marine metagenome</name>
    <dbReference type="NCBI Taxonomy" id="408172"/>
    <lineage>
        <taxon>unclassified sequences</taxon>
        <taxon>metagenomes</taxon>
        <taxon>ecological metagenomes</taxon>
    </lineage>
</organism>
<reference evidence="1" key="1">
    <citation type="submission" date="2018-05" db="EMBL/GenBank/DDBJ databases">
        <authorList>
            <person name="Lanie J.A."/>
            <person name="Ng W.-L."/>
            <person name="Kazmierczak K.M."/>
            <person name="Andrzejewski T.M."/>
            <person name="Davidsen T.M."/>
            <person name="Wayne K.J."/>
            <person name="Tettelin H."/>
            <person name="Glass J.I."/>
            <person name="Rusch D."/>
            <person name="Podicherti R."/>
            <person name="Tsui H.-C.T."/>
            <person name="Winkler M.E."/>
        </authorList>
    </citation>
    <scope>NUCLEOTIDE SEQUENCE</scope>
</reference>
<accession>A0A382GM71</accession>
<name>A0A382GM71_9ZZZZ</name>